<dbReference type="InterPro" id="IPR024633">
    <property type="entry name" value="DnaA_N_dom"/>
</dbReference>
<evidence type="ECO:0000259" key="1">
    <source>
        <dbReference type="Pfam" id="PF11638"/>
    </source>
</evidence>
<proteinExistence type="predicted"/>
<protein>
    <submittedName>
        <fullName evidence="2">DnaA N-terminal domain-containing protein</fullName>
    </submittedName>
</protein>
<feature type="domain" description="DnaA N-terminal" evidence="1">
    <location>
        <begin position="110"/>
        <end position="170"/>
    </location>
</feature>
<sequence length="202" mass="23502">MHVITLSGSKKFKHQFERVNAFLTLQGNIVISLAFFEQSDGFKLTQEQVELLGDLHLKKIDMSDELFVIDVDGYIGSQTRKEIEYAEKNGKRIRYYSSFAKNTNEHRQMKLWEQALNLIAGTIKRAQYETWFKDTTAKYDGETFFIDCANDFSKDWLYTHYSPLILKAAEQVTENDKVKIAFRSSKQTSETIDKSRVTLIKD</sequence>
<dbReference type="STRING" id="269670.SAMN02982927_00944"/>
<dbReference type="Proteomes" id="UP000198752">
    <property type="component" value="Unassembled WGS sequence"/>
</dbReference>
<dbReference type="RefSeq" id="WP_093670555.1">
    <property type="nucleotide sequence ID" value="NZ_FOOY01000005.1"/>
</dbReference>
<dbReference type="InterPro" id="IPR038454">
    <property type="entry name" value="DnaA_N_sf"/>
</dbReference>
<evidence type="ECO:0000313" key="2">
    <source>
        <dbReference type="EMBL" id="SFG18432.1"/>
    </source>
</evidence>
<dbReference type="AlphaFoldDB" id="A0A1I2PQM0"/>
<reference evidence="3" key="1">
    <citation type="submission" date="2016-10" db="EMBL/GenBank/DDBJ databases">
        <authorList>
            <person name="Varghese N."/>
            <person name="Submissions S."/>
        </authorList>
    </citation>
    <scope>NUCLEOTIDE SEQUENCE [LARGE SCALE GENOMIC DNA]</scope>
    <source>
        <strain evidence="3">ATCC 700379</strain>
    </source>
</reference>
<dbReference type="EMBL" id="FOOY01000005">
    <property type="protein sequence ID" value="SFG18432.1"/>
    <property type="molecule type" value="Genomic_DNA"/>
</dbReference>
<name>A0A1I2PQM0_9BACL</name>
<organism evidence="2 3">
    <name type="scientific">Sporolactobacillus nakayamae</name>
    <dbReference type="NCBI Taxonomy" id="269670"/>
    <lineage>
        <taxon>Bacteria</taxon>
        <taxon>Bacillati</taxon>
        <taxon>Bacillota</taxon>
        <taxon>Bacilli</taxon>
        <taxon>Bacillales</taxon>
        <taxon>Sporolactobacillaceae</taxon>
        <taxon>Sporolactobacillus</taxon>
    </lineage>
</organism>
<dbReference type="OrthoDB" id="9255658at2"/>
<gene>
    <name evidence="2" type="ORF">SAMN02982927_00944</name>
</gene>
<evidence type="ECO:0000313" key="3">
    <source>
        <dbReference type="Proteomes" id="UP000198752"/>
    </source>
</evidence>
<dbReference type="Pfam" id="PF11638">
    <property type="entry name" value="DnaA_N"/>
    <property type="match status" value="1"/>
</dbReference>
<keyword evidence="3" id="KW-1185">Reference proteome</keyword>
<accession>A0A1I2PQM0</accession>
<dbReference type="Gene3D" id="3.30.300.180">
    <property type="match status" value="1"/>
</dbReference>